<feature type="chain" id="PRO_5041209206" evidence="5">
    <location>
        <begin position="23"/>
        <end position="484"/>
    </location>
</feature>
<keyword evidence="1 2" id="KW-1015">Disulfide bond</keyword>
<evidence type="ECO:0000256" key="2">
    <source>
        <dbReference type="PROSITE-ProRule" id="PRU00302"/>
    </source>
</evidence>
<dbReference type="AlphaFoldDB" id="A0AA36F8A5"/>
<dbReference type="InterPro" id="IPR013320">
    <property type="entry name" value="ConA-like_dom_sf"/>
</dbReference>
<dbReference type="CDD" id="cd00033">
    <property type="entry name" value="CCP"/>
    <property type="match status" value="1"/>
</dbReference>
<feature type="domain" description="Sushi" evidence="7">
    <location>
        <begin position="22"/>
        <end position="76"/>
    </location>
</feature>
<organism evidence="8 9">
    <name type="scientific">Octopus vulgaris</name>
    <name type="common">Common octopus</name>
    <dbReference type="NCBI Taxonomy" id="6645"/>
    <lineage>
        <taxon>Eukaryota</taxon>
        <taxon>Metazoa</taxon>
        <taxon>Spiralia</taxon>
        <taxon>Lophotrochozoa</taxon>
        <taxon>Mollusca</taxon>
        <taxon>Cephalopoda</taxon>
        <taxon>Coleoidea</taxon>
        <taxon>Octopodiformes</taxon>
        <taxon>Octopoda</taxon>
        <taxon>Incirrata</taxon>
        <taxon>Octopodidae</taxon>
        <taxon>Octopus</taxon>
    </lineage>
</organism>
<feature type="disulfide bond" evidence="2">
    <location>
        <begin position="104"/>
        <end position="131"/>
    </location>
</feature>
<dbReference type="GO" id="GO:0016020">
    <property type="term" value="C:membrane"/>
    <property type="evidence" value="ECO:0007669"/>
    <property type="project" value="InterPro"/>
</dbReference>
<keyword evidence="4" id="KW-1133">Transmembrane helix</keyword>
<evidence type="ECO:0000313" key="9">
    <source>
        <dbReference type="Proteomes" id="UP001162480"/>
    </source>
</evidence>
<dbReference type="Pfam" id="PF00084">
    <property type="entry name" value="Sushi"/>
    <property type="match status" value="2"/>
</dbReference>
<evidence type="ECO:0000259" key="7">
    <source>
        <dbReference type="PROSITE" id="PS50923"/>
    </source>
</evidence>
<name>A0AA36F8A5_OCTVU</name>
<feature type="compositionally biased region" description="Polar residues" evidence="3">
    <location>
        <begin position="397"/>
        <end position="415"/>
    </location>
</feature>
<evidence type="ECO:0000313" key="8">
    <source>
        <dbReference type="EMBL" id="CAI9725708.1"/>
    </source>
</evidence>
<accession>A0AA36F8A5</accession>
<keyword evidence="4" id="KW-0472">Membrane</keyword>
<dbReference type="PANTHER" id="PTHR23282:SF101">
    <property type="entry name" value="MAM DOMAIN-CONTAINING PROTEIN"/>
    <property type="match status" value="1"/>
</dbReference>
<dbReference type="InterPro" id="IPR000436">
    <property type="entry name" value="Sushi_SCR_CCP_dom"/>
</dbReference>
<sequence>MVAVKFFSIILFLEFFAELCEGRCPHIRRVPNLKVKYRDSRRYVFFSCKRKFALVGQRFAECNRDTWSKDPPMCVASGCRPMQFNHSILDVTYTHRGALATFQCKPGYAMEKKENRVFCNRFNWNKLPPTCLKTALENHCNFEEGRCGWLQDHTEEFDWTRHSLDTGTKYTGPSSDHTYGDLGKGYYMYMEASNRKFDSKARLLSPLFVGTNSTMCFEFWYHMWCQGTNEPGFLQMYLRPVSKYLNESNILFNETGDHGNKWHQVKIQLENITESFQIVIQGVRKKNYQNDIAIDDIRLWRVGCNDTSKEWIPSSTKTQKISTSTSASYSATTSVIRPSSSFSPDKLTTSDVENNSGRSEFISKLKEPVSKATDGVTASSEAKMSIEIKTIASVTSNGHGSSNTIGEINSAPSQKDSFKEKAKENYTPLAIGITVALLLGVCVIFFIVWLWAWNQDKKRAEAENEEETHPITNAASNTSLQNAL</sequence>
<dbReference type="PANTHER" id="PTHR23282">
    <property type="entry name" value="APICAL ENDOSOMAL GLYCOPROTEIN PRECURSOR"/>
    <property type="match status" value="1"/>
</dbReference>
<keyword evidence="2" id="KW-0768">Sushi</keyword>
<dbReference type="Gene3D" id="2.60.120.200">
    <property type="match status" value="1"/>
</dbReference>
<protein>
    <submittedName>
        <fullName evidence="8">And LDL-receptor class A domain-containing 2-like</fullName>
    </submittedName>
</protein>
<evidence type="ECO:0000259" key="6">
    <source>
        <dbReference type="PROSITE" id="PS50060"/>
    </source>
</evidence>
<dbReference type="Pfam" id="PF00629">
    <property type="entry name" value="MAM"/>
    <property type="match status" value="1"/>
</dbReference>
<evidence type="ECO:0000256" key="4">
    <source>
        <dbReference type="SAM" id="Phobius"/>
    </source>
</evidence>
<dbReference type="EMBL" id="OX597820">
    <property type="protein sequence ID" value="CAI9725708.1"/>
    <property type="molecule type" value="Genomic_DNA"/>
</dbReference>
<evidence type="ECO:0000256" key="1">
    <source>
        <dbReference type="ARBA" id="ARBA00023157"/>
    </source>
</evidence>
<dbReference type="InterPro" id="IPR000998">
    <property type="entry name" value="MAM_dom"/>
</dbReference>
<feature type="compositionally biased region" description="Polar residues" evidence="3">
    <location>
        <begin position="470"/>
        <end position="484"/>
    </location>
</feature>
<dbReference type="InterPro" id="IPR051560">
    <property type="entry name" value="MAM_domain-containing"/>
</dbReference>
<gene>
    <name evidence="8" type="ORF">OCTVUL_1B024269</name>
</gene>
<feature type="signal peptide" evidence="5">
    <location>
        <begin position="1"/>
        <end position="22"/>
    </location>
</feature>
<dbReference type="SUPFAM" id="SSF57535">
    <property type="entry name" value="Complement control module/SCR domain"/>
    <property type="match status" value="2"/>
</dbReference>
<evidence type="ECO:0000256" key="5">
    <source>
        <dbReference type="SAM" id="SignalP"/>
    </source>
</evidence>
<dbReference type="Gene3D" id="2.10.70.10">
    <property type="entry name" value="Complement Module, domain 1"/>
    <property type="match status" value="2"/>
</dbReference>
<keyword evidence="4" id="KW-0812">Transmembrane</keyword>
<dbReference type="InterPro" id="IPR035976">
    <property type="entry name" value="Sushi/SCR/CCP_sf"/>
</dbReference>
<feature type="region of interest" description="Disordered" evidence="3">
    <location>
        <begin position="397"/>
        <end position="416"/>
    </location>
</feature>
<dbReference type="CDD" id="cd06263">
    <property type="entry name" value="MAM"/>
    <property type="match status" value="1"/>
</dbReference>
<feature type="domain" description="MAM" evidence="6">
    <location>
        <begin position="138"/>
        <end position="306"/>
    </location>
</feature>
<dbReference type="Proteomes" id="UP001162480">
    <property type="component" value="Chromosome 7"/>
</dbReference>
<keyword evidence="5" id="KW-0732">Signal</keyword>
<evidence type="ECO:0000256" key="3">
    <source>
        <dbReference type="SAM" id="MobiDB-lite"/>
    </source>
</evidence>
<keyword evidence="9" id="KW-1185">Reference proteome</keyword>
<dbReference type="SMART" id="SM00032">
    <property type="entry name" value="CCP"/>
    <property type="match status" value="2"/>
</dbReference>
<proteinExistence type="predicted"/>
<dbReference type="SMART" id="SM00137">
    <property type="entry name" value="MAM"/>
    <property type="match status" value="1"/>
</dbReference>
<dbReference type="PROSITE" id="PS50060">
    <property type="entry name" value="MAM_2"/>
    <property type="match status" value="1"/>
</dbReference>
<feature type="transmembrane region" description="Helical" evidence="4">
    <location>
        <begin position="429"/>
        <end position="452"/>
    </location>
</feature>
<feature type="region of interest" description="Disordered" evidence="3">
    <location>
        <begin position="463"/>
        <end position="484"/>
    </location>
</feature>
<comment type="caution">
    <text evidence="2">Lacks conserved residue(s) required for the propagation of feature annotation.</text>
</comment>
<feature type="domain" description="Sushi" evidence="7">
    <location>
        <begin position="77"/>
        <end position="133"/>
    </location>
</feature>
<dbReference type="SUPFAM" id="SSF49899">
    <property type="entry name" value="Concanavalin A-like lectins/glucanases"/>
    <property type="match status" value="1"/>
</dbReference>
<reference evidence="8" key="1">
    <citation type="submission" date="2023-08" db="EMBL/GenBank/DDBJ databases">
        <authorList>
            <person name="Alioto T."/>
            <person name="Alioto T."/>
            <person name="Gomez Garrido J."/>
        </authorList>
    </citation>
    <scope>NUCLEOTIDE SEQUENCE</scope>
</reference>
<dbReference type="PROSITE" id="PS50923">
    <property type="entry name" value="SUSHI"/>
    <property type="match status" value="2"/>
</dbReference>